<evidence type="ECO:0000256" key="6">
    <source>
        <dbReference type="ARBA" id="ARBA00023065"/>
    </source>
</evidence>
<comment type="caution">
    <text evidence="9">The sequence shown here is derived from an EMBL/GenBank/DDBJ whole genome shotgun (WGS) entry which is preliminary data.</text>
</comment>
<dbReference type="PANTHER" id="PTHR11629:SF63">
    <property type="entry name" value="V-TYPE PROTON ATPASE SUBUNIT A"/>
    <property type="match status" value="1"/>
</dbReference>
<evidence type="ECO:0000256" key="4">
    <source>
        <dbReference type="ARBA" id="ARBA00022692"/>
    </source>
</evidence>
<feature type="transmembrane region" description="Helical" evidence="8">
    <location>
        <begin position="353"/>
        <end position="380"/>
    </location>
</feature>
<evidence type="ECO:0000256" key="1">
    <source>
        <dbReference type="ARBA" id="ARBA00004141"/>
    </source>
</evidence>
<keyword evidence="7 8" id="KW-0472">Membrane</keyword>
<feature type="transmembrane region" description="Helical" evidence="8">
    <location>
        <begin position="535"/>
        <end position="557"/>
    </location>
</feature>
<feature type="transmembrane region" description="Helical" evidence="8">
    <location>
        <begin position="315"/>
        <end position="341"/>
    </location>
</feature>
<accession>A0A0F9SLZ4</accession>
<evidence type="ECO:0000256" key="5">
    <source>
        <dbReference type="ARBA" id="ARBA00022989"/>
    </source>
</evidence>
<sequence>MIVPMKKVFVVGRQADHDRLLTALGELGVLHLLPADPDGAVADERMLSALDETDRAIQILSQHEPAGDAPSLEATDAVAEVLHLRHAGAEARARLNILHRQINQLAVWGDMRLDQFDALQAAGVSLTFAAVRTKELDEVSAELIHRIGAPSGGKQLVALASRSGNITLPESATLHDLPPRDRPTVVAEAADIDASLKAGNDRLAELAHLLPAIQTRRNELRAAAEFSVASKGALVGDALTALQGWAPADHADTLAVDLAAKELDAAVEAFEPTEDDAPPTLIKYPRWAMPIKGLFDIMGTFAGYKEFDVGVPFMLALPIFAAMLIGDGGYGALILVTLLLGYKKIAPKLGREFVQLLIVVGATTLIWGILSGSFFGFLLIKSPLIPVNLTDESRALVMKISFVMGAIHLSLAQLWQAVRYFPNIRFLSKVGWAIFIWGMFGVVLQLVVGIPSLLGWDQPFRYLLIAGAALAVSFAHPNRNLLKALGLGLADFPLAGISAFSDVTSYVRLMAVGLASGVLASSFNDMAMEIGFWPLTIVVMILGHGLNLALCLIALFAHGVRLNMLEFSSNLGMQWTGYAYQPFQQSRRLEQ</sequence>
<evidence type="ECO:0008006" key="10">
    <source>
        <dbReference type="Google" id="ProtNLM"/>
    </source>
</evidence>
<proteinExistence type="inferred from homology"/>
<dbReference type="InterPro" id="IPR002490">
    <property type="entry name" value="V-ATPase_116kDa_su"/>
</dbReference>
<dbReference type="GO" id="GO:0016471">
    <property type="term" value="C:vacuolar proton-transporting V-type ATPase complex"/>
    <property type="evidence" value="ECO:0007669"/>
    <property type="project" value="TreeGrafter"/>
</dbReference>
<feature type="transmembrane region" description="Helical" evidence="8">
    <location>
        <begin position="400"/>
        <end position="418"/>
    </location>
</feature>
<evidence type="ECO:0000313" key="9">
    <source>
        <dbReference type="EMBL" id="KKN68134.1"/>
    </source>
</evidence>
<protein>
    <recommendedName>
        <fullName evidence="10">V-type ATP synthase subunit I</fullName>
    </recommendedName>
</protein>
<keyword evidence="5 8" id="KW-1133">Transmembrane helix</keyword>
<name>A0A0F9SLZ4_9ZZZZ</name>
<comment type="subcellular location">
    <subcellularLocation>
        <location evidence="1">Membrane</location>
        <topology evidence="1">Multi-pass membrane protein</topology>
    </subcellularLocation>
</comment>
<dbReference type="GO" id="GO:0033179">
    <property type="term" value="C:proton-transporting V-type ATPase, V0 domain"/>
    <property type="evidence" value="ECO:0007669"/>
    <property type="project" value="InterPro"/>
</dbReference>
<dbReference type="GO" id="GO:0046961">
    <property type="term" value="F:proton-transporting ATPase activity, rotational mechanism"/>
    <property type="evidence" value="ECO:0007669"/>
    <property type="project" value="InterPro"/>
</dbReference>
<comment type="similarity">
    <text evidence="2">Belongs to the V-ATPase 116 kDa subunit family.</text>
</comment>
<feature type="transmembrane region" description="Helical" evidence="8">
    <location>
        <begin position="430"/>
        <end position="454"/>
    </location>
</feature>
<gene>
    <name evidence="9" type="ORF">LCGC14_0454470</name>
</gene>
<evidence type="ECO:0000256" key="7">
    <source>
        <dbReference type="ARBA" id="ARBA00023136"/>
    </source>
</evidence>
<reference evidence="9" key="1">
    <citation type="journal article" date="2015" name="Nature">
        <title>Complex archaea that bridge the gap between prokaryotes and eukaryotes.</title>
        <authorList>
            <person name="Spang A."/>
            <person name="Saw J.H."/>
            <person name="Jorgensen S.L."/>
            <person name="Zaremba-Niedzwiedzka K."/>
            <person name="Martijn J."/>
            <person name="Lind A.E."/>
            <person name="van Eijk R."/>
            <person name="Schleper C."/>
            <person name="Guy L."/>
            <person name="Ettema T.J."/>
        </authorList>
    </citation>
    <scope>NUCLEOTIDE SEQUENCE</scope>
</reference>
<dbReference type="EMBL" id="LAZR01000457">
    <property type="protein sequence ID" value="KKN68134.1"/>
    <property type="molecule type" value="Genomic_DNA"/>
</dbReference>
<dbReference type="PANTHER" id="PTHR11629">
    <property type="entry name" value="VACUOLAR PROTON ATPASES"/>
    <property type="match status" value="1"/>
</dbReference>
<evidence type="ECO:0000256" key="2">
    <source>
        <dbReference type="ARBA" id="ARBA00009904"/>
    </source>
</evidence>
<organism evidence="9">
    <name type="scientific">marine sediment metagenome</name>
    <dbReference type="NCBI Taxonomy" id="412755"/>
    <lineage>
        <taxon>unclassified sequences</taxon>
        <taxon>metagenomes</taxon>
        <taxon>ecological metagenomes</taxon>
    </lineage>
</organism>
<dbReference type="AlphaFoldDB" id="A0A0F9SLZ4"/>
<evidence type="ECO:0000256" key="3">
    <source>
        <dbReference type="ARBA" id="ARBA00022448"/>
    </source>
</evidence>
<keyword evidence="4 8" id="KW-0812">Transmembrane</keyword>
<dbReference type="GO" id="GO:0051117">
    <property type="term" value="F:ATPase binding"/>
    <property type="evidence" value="ECO:0007669"/>
    <property type="project" value="TreeGrafter"/>
</dbReference>
<dbReference type="GO" id="GO:0007035">
    <property type="term" value="P:vacuolar acidification"/>
    <property type="evidence" value="ECO:0007669"/>
    <property type="project" value="TreeGrafter"/>
</dbReference>
<evidence type="ECO:0000256" key="8">
    <source>
        <dbReference type="SAM" id="Phobius"/>
    </source>
</evidence>
<keyword evidence="6" id="KW-0406">Ion transport</keyword>
<keyword evidence="3" id="KW-0813">Transport</keyword>